<dbReference type="AlphaFoldDB" id="A0A318RQG0"/>
<accession>A0A318RQG0</accession>
<gene>
    <name evidence="2" type="ORF">DFR67_114152</name>
</gene>
<name>A0A318RQG0_WILLI</name>
<evidence type="ECO:0000313" key="3">
    <source>
        <dbReference type="Proteomes" id="UP000247591"/>
    </source>
</evidence>
<comment type="caution">
    <text evidence="2">The sequence shown here is derived from an EMBL/GenBank/DDBJ whole genome shotgun (WGS) entry which is preliminary data.</text>
</comment>
<keyword evidence="1" id="KW-0472">Membrane</keyword>
<evidence type="ECO:0000256" key="1">
    <source>
        <dbReference type="SAM" id="Phobius"/>
    </source>
</evidence>
<sequence>MRVEPLDLIFGVAFVGIAVLLIWVAAFYIVDEPRREQVCRDMFGTDYVLQDPYRGITVCTSSKGDIKAYPREQL</sequence>
<feature type="transmembrane region" description="Helical" evidence="1">
    <location>
        <begin position="6"/>
        <end position="30"/>
    </location>
</feature>
<dbReference type="EMBL" id="QJSP01000014">
    <property type="protein sequence ID" value="PYE14053.1"/>
    <property type="molecule type" value="Genomic_DNA"/>
</dbReference>
<keyword evidence="1" id="KW-0812">Transmembrane</keyword>
<organism evidence="2 3">
    <name type="scientific">Williamsia limnetica</name>
    <dbReference type="NCBI Taxonomy" id="882452"/>
    <lineage>
        <taxon>Bacteria</taxon>
        <taxon>Bacillati</taxon>
        <taxon>Actinomycetota</taxon>
        <taxon>Actinomycetes</taxon>
        <taxon>Mycobacteriales</taxon>
        <taxon>Nocardiaceae</taxon>
        <taxon>Williamsia</taxon>
    </lineage>
</organism>
<proteinExistence type="predicted"/>
<evidence type="ECO:0000313" key="2">
    <source>
        <dbReference type="EMBL" id="PYE14053.1"/>
    </source>
</evidence>
<reference evidence="2 3" key="1">
    <citation type="submission" date="2018-06" db="EMBL/GenBank/DDBJ databases">
        <title>Genomic Encyclopedia of Type Strains, Phase IV (KMG-IV): sequencing the most valuable type-strain genomes for metagenomic binning, comparative biology and taxonomic classification.</title>
        <authorList>
            <person name="Goeker M."/>
        </authorList>
    </citation>
    <scope>NUCLEOTIDE SEQUENCE [LARGE SCALE GENOMIC DNA]</scope>
    <source>
        <strain evidence="2 3">DSM 45521</strain>
    </source>
</reference>
<keyword evidence="1" id="KW-1133">Transmembrane helix</keyword>
<dbReference type="Proteomes" id="UP000247591">
    <property type="component" value="Unassembled WGS sequence"/>
</dbReference>
<keyword evidence="3" id="KW-1185">Reference proteome</keyword>
<dbReference type="RefSeq" id="WP_110471674.1">
    <property type="nucleotide sequence ID" value="NZ_QJSP01000014.1"/>
</dbReference>
<protein>
    <submittedName>
        <fullName evidence="2">Uncharacterized protein</fullName>
    </submittedName>
</protein>